<protein>
    <submittedName>
        <fullName evidence="1">Uncharacterized protein</fullName>
    </submittedName>
</protein>
<reference evidence="1 2" key="1">
    <citation type="submission" date="2022-05" db="EMBL/GenBank/DDBJ databases">
        <authorList>
            <consortium name="Genoscope - CEA"/>
            <person name="William W."/>
        </authorList>
    </citation>
    <scope>NUCLEOTIDE SEQUENCE [LARGE SCALE GENOMIC DNA]</scope>
</reference>
<dbReference type="Proteomes" id="UP001159428">
    <property type="component" value="Unassembled WGS sequence"/>
</dbReference>
<accession>A0AAU9VNX3</accession>
<dbReference type="AlphaFoldDB" id="A0AAU9VNX3"/>
<keyword evidence="2" id="KW-1185">Reference proteome</keyword>
<feature type="non-terminal residue" evidence="1">
    <location>
        <position position="1"/>
    </location>
</feature>
<proteinExistence type="predicted"/>
<dbReference type="EMBL" id="CALNXJ010000001">
    <property type="protein sequence ID" value="CAH3031785.1"/>
    <property type="molecule type" value="Genomic_DNA"/>
</dbReference>
<name>A0AAU9VNX3_9CNID</name>
<comment type="caution">
    <text evidence="1">The sequence shown here is derived from an EMBL/GenBank/DDBJ whole genome shotgun (WGS) entry which is preliminary data.</text>
</comment>
<gene>
    <name evidence="1" type="ORF">PMEA_00000604</name>
</gene>
<evidence type="ECO:0000313" key="2">
    <source>
        <dbReference type="Proteomes" id="UP001159428"/>
    </source>
</evidence>
<sequence>LNFSEQRSKIRLESTLTENLRKSLQSCKASENQEKLEGLAVFFRKNTVKTRILEGLLYILRQLLASYDGSKAFGYLRFNDAYGIFCGFMEREVEDKEFRNHLLHEEYGLCVYVIKVLDNSYIILQNDTVAIGKFLLELDQLLSKDKADNFSRFDLNVESLKRITAIDKILSRRESLISERKKADLIAEKSSLEDRKEGIQKDLQQSDPQSLRRLQQRKRRLAKTLIDKNRVKRRKLGAGAKKSLDTEDEEFIARSIEETSTAHGRRHDTVLYSHHHVKKCHFLSLANYNLHRRGKKLIKSATTVLNRSRPKNINSRAAKAHRGKSLFCSKKPPKTETELGLATHHQRAHIRNCKLDMFKEENRARSLMISFDDKN</sequence>
<organism evidence="1 2">
    <name type="scientific">Pocillopora meandrina</name>
    <dbReference type="NCBI Taxonomy" id="46732"/>
    <lineage>
        <taxon>Eukaryota</taxon>
        <taxon>Metazoa</taxon>
        <taxon>Cnidaria</taxon>
        <taxon>Anthozoa</taxon>
        <taxon>Hexacorallia</taxon>
        <taxon>Scleractinia</taxon>
        <taxon>Astrocoeniina</taxon>
        <taxon>Pocilloporidae</taxon>
        <taxon>Pocillopora</taxon>
    </lineage>
</organism>
<evidence type="ECO:0000313" key="1">
    <source>
        <dbReference type="EMBL" id="CAH3031785.1"/>
    </source>
</evidence>